<dbReference type="InterPro" id="IPR036890">
    <property type="entry name" value="HATPase_C_sf"/>
</dbReference>
<keyword evidence="4" id="KW-0808">Transferase</keyword>
<dbReference type="Gene3D" id="1.10.287.130">
    <property type="match status" value="1"/>
</dbReference>
<dbReference type="PROSITE" id="PS50109">
    <property type="entry name" value="HIS_KIN"/>
    <property type="match status" value="1"/>
</dbReference>
<evidence type="ECO:0000259" key="10">
    <source>
        <dbReference type="PROSITE" id="PS50109"/>
    </source>
</evidence>
<dbReference type="InterPro" id="IPR050736">
    <property type="entry name" value="Sensor_HK_Regulatory"/>
</dbReference>
<dbReference type="GO" id="GO:0016301">
    <property type="term" value="F:kinase activity"/>
    <property type="evidence" value="ECO:0007669"/>
    <property type="project" value="UniProtKB-KW"/>
</dbReference>
<evidence type="ECO:0000256" key="3">
    <source>
        <dbReference type="ARBA" id="ARBA00022553"/>
    </source>
</evidence>
<keyword evidence="9" id="KW-0472">Membrane</keyword>
<evidence type="ECO:0000313" key="12">
    <source>
        <dbReference type="Proteomes" id="UP000831787"/>
    </source>
</evidence>
<dbReference type="SMART" id="SM00388">
    <property type="entry name" value="HisKA"/>
    <property type="match status" value="1"/>
</dbReference>
<comment type="catalytic activity">
    <reaction evidence="1">
        <text>ATP + protein L-histidine = ADP + protein N-phospho-L-histidine.</text>
        <dbReference type="EC" id="2.7.13.3"/>
    </reaction>
</comment>
<dbReference type="SMART" id="SM00387">
    <property type="entry name" value="HATPase_c"/>
    <property type="match status" value="1"/>
</dbReference>
<keyword evidence="5" id="KW-0547">Nucleotide-binding</keyword>
<sequence length="356" mass="41053">MKRGREWWMRIGGIVLVTAAVVGCWSLAYYMTSRLDVQLHPYPLQIINSLLGFFIFGVFMYAFSKIGRVKRRQQDFFRPMIEAMKEISRGNYNIDLTSYEHLDHHQGHPMTEFVENIRNIADNLGEMEQMRQEFISNVSHEIQSPLTSISGFAYELQHNDLTDATRNRYLHIIENESLRLSKLSENLLKLTSLESDHPPFEPAVYRLDQQLRRVILSAEPQWSQKELELEVSLDPVSVEADEELMDQVWLNLLHNAIKFTPEKGTISIQLMTTEAHTVIQFIDSGIGISKEDQLHIFERFYKADRSRTKTAGGSGLGLSIVKRIMDMHSGEIEVKSEQETGTEFLIKLPKNHHSSS</sequence>
<evidence type="ECO:0000256" key="6">
    <source>
        <dbReference type="ARBA" id="ARBA00022777"/>
    </source>
</evidence>
<evidence type="ECO:0000256" key="2">
    <source>
        <dbReference type="ARBA" id="ARBA00012438"/>
    </source>
</evidence>
<keyword evidence="3" id="KW-0597">Phosphoprotein</keyword>
<dbReference type="PRINTS" id="PR00344">
    <property type="entry name" value="BCTRLSENSOR"/>
</dbReference>
<organism evidence="11 12">
    <name type="scientific">Halobacillus salinarum</name>
    <dbReference type="NCBI Taxonomy" id="2932257"/>
    <lineage>
        <taxon>Bacteria</taxon>
        <taxon>Bacillati</taxon>
        <taxon>Bacillota</taxon>
        <taxon>Bacilli</taxon>
        <taxon>Bacillales</taxon>
        <taxon>Bacillaceae</taxon>
        <taxon>Halobacillus</taxon>
    </lineage>
</organism>
<dbReference type="InterPro" id="IPR003594">
    <property type="entry name" value="HATPase_dom"/>
</dbReference>
<dbReference type="PANTHER" id="PTHR43711:SF26">
    <property type="entry name" value="SENSOR HISTIDINE KINASE RCSC"/>
    <property type="match status" value="1"/>
</dbReference>
<evidence type="ECO:0000256" key="7">
    <source>
        <dbReference type="ARBA" id="ARBA00022840"/>
    </source>
</evidence>
<dbReference type="RefSeq" id="WP_244711032.1">
    <property type="nucleotide sequence ID" value="NZ_CP095073.1"/>
</dbReference>
<proteinExistence type="predicted"/>
<dbReference type="PANTHER" id="PTHR43711">
    <property type="entry name" value="TWO-COMPONENT HISTIDINE KINASE"/>
    <property type="match status" value="1"/>
</dbReference>
<name>A0ABY4EKV3_9BACI</name>
<dbReference type="SUPFAM" id="SSF55874">
    <property type="entry name" value="ATPase domain of HSP90 chaperone/DNA topoisomerase II/histidine kinase"/>
    <property type="match status" value="1"/>
</dbReference>
<dbReference type="EC" id="2.7.13.3" evidence="2"/>
<dbReference type="InterPro" id="IPR036097">
    <property type="entry name" value="HisK_dim/P_sf"/>
</dbReference>
<dbReference type="EMBL" id="CP095073">
    <property type="protein sequence ID" value="UOQ44794.1"/>
    <property type="molecule type" value="Genomic_DNA"/>
</dbReference>
<reference evidence="11 12" key="1">
    <citation type="submission" date="2022-04" db="EMBL/GenBank/DDBJ databases">
        <title>Halobacillus sp. isolated from saltern.</title>
        <authorList>
            <person name="Won M."/>
            <person name="Lee C.-M."/>
            <person name="Woen H.-Y."/>
            <person name="Kwon S.-W."/>
        </authorList>
    </citation>
    <scope>NUCLEOTIDE SEQUENCE [LARGE SCALE GENOMIC DNA]</scope>
    <source>
        <strain evidence="11 12">SSBR10-3</strain>
    </source>
</reference>
<keyword evidence="8" id="KW-0902">Two-component regulatory system</keyword>
<dbReference type="Pfam" id="PF02518">
    <property type="entry name" value="HATPase_c"/>
    <property type="match status" value="1"/>
</dbReference>
<evidence type="ECO:0000256" key="9">
    <source>
        <dbReference type="SAM" id="Phobius"/>
    </source>
</evidence>
<keyword evidence="12" id="KW-1185">Reference proteome</keyword>
<dbReference type="Proteomes" id="UP000831787">
    <property type="component" value="Chromosome"/>
</dbReference>
<feature type="transmembrane region" description="Helical" evidence="9">
    <location>
        <begin position="42"/>
        <end position="63"/>
    </location>
</feature>
<protein>
    <recommendedName>
        <fullName evidence="2">histidine kinase</fullName>
        <ecNumber evidence="2">2.7.13.3</ecNumber>
    </recommendedName>
</protein>
<feature type="transmembrane region" description="Helical" evidence="9">
    <location>
        <begin position="7"/>
        <end position="30"/>
    </location>
</feature>
<dbReference type="CDD" id="cd00082">
    <property type="entry name" value="HisKA"/>
    <property type="match status" value="1"/>
</dbReference>
<keyword evidence="6 11" id="KW-0418">Kinase</keyword>
<dbReference type="Pfam" id="PF00512">
    <property type="entry name" value="HisKA"/>
    <property type="match status" value="1"/>
</dbReference>
<dbReference type="Gene3D" id="3.30.565.10">
    <property type="entry name" value="Histidine kinase-like ATPase, C-terminal domain"/>
    <property type="match status" value="1"/>
</dbReference>
<evidence type="ECO:0000313" key="11">
    <source>
        <dbReference type="EMBL" id="UOQ44794.1"/>
    </source>
</evidence>
<evidence type="ECO:0000256" key="5">
    <source>
        <dbReference type="ARBA" id="ARBA00022741"/>
    </source>
</evidence>
<dbReference type="InterPro" id="IPR004358">
    <property type="entry name" value="Sig_transdc_His_kin-like_C"/>
</dbReference>
<dbReference type="CDD" id="cd00075">
    <property type="entry name" value="HATPase"/>
    <property type="match status" value="1"/>
</dbReference>
<dbReference type="PROSITE" id="PS51257">
    <property type="entry name" value="PROKAR_LIPOPROTEIN"/>
    <property type="match status" value="1"/>
</dbReference>
<dbReference type="InterPro" id="IPR003661">
    <property type="entry name" value="HisK_dim/P_dom"/>
</dbReference>
<dbReference type="InterPro" id="IPR005467">
    <property type="entry name" value="His_kinase_dom"/>
</dbReference>
<feature type="domain" description="Histidine kinase" evidence="10">
    <location>
        <begin position="137"/>
        <end position="352"/>
    </location>
</feature>
<evidence type="ECO:0000256" key="1">
    <source>
        <dbReference type="ARBA" id="ARBA00000085"/>
    </source>
</evidence>
<gene>
    <name evidence="11" type="ORF">MUN89_02235</name>
</gene>
<accession>A0ABY4EKV3</accession>
<keyword evidence="9" id="KW-0812">Transmembrane</keyword>
<keyword evidence="7" id="KW-0067">ATP-binding</keyword>
<keyword evidence="9" id="KW-1133">Transmembrane helix</keyword>
<evidence type="ECO:0000256" key="4">
    <source>
        <dbReference type="ARBA" id="ARBA00022679"/>
    </source>
</evidence>
<dbReference type="SUPFAM" id="SSF47384">
    <property type="entry name" value="Homodimeric domain of signal transducing histidine kinase"/>
    <property type="match status" value="1"/>
</dbReference>
<evidence type="ECO:0000256" key="8">
    <source>
        <dbReference type="ARBA" id="ARBA00023012"/>
    </source>
</evidence>